<dbReference type="PANTHER" id="PTHR10241">
    <property type="entry name" value="LETHAL 2 GIANT LARVAE PROTEIN"/>
    <property type="match status" value="1"/>
</dbReference>
<dbReference type="Gene3D" id="2.130.10.10">
    <property type="entry name" value="YVTN repeat-like/Quinoprotein amine dehydrogenase"/>
    <property type="match status" value="1"/>
</dbReference>
<dbReference type="GO" id="GO:0005096">
    <property type="term" value="F:GTPase activator activity"/>
    <property type="evidence" value="ECO:0007669"/>
    <property type="project" value="TreeGrafter"/>
</dbReference>
<dbReference type="AlphaFoldDB" id="A0A0B7B939"/>
<dbReference type="GO" id="GO:0019905">
    <property type="term" value="F:syntaxin binding"/>
    <property type="evidence" value="ECO:0007669"/>
    <property type="project" value="TreeGrafter"/>
</dbReference>
<reference evidence="1" key="1">
    <citation type="submission" date="2014-12" db="EMBL/GenBank/DDBJ databases">
        <title>Insight into the proteome of Arion vulgaris.</title>
        <authorList>
            <person name="Aradska J."/>
            <person name="Bulat T."/>
            <person name="Smidak R."/>
            <person name="Sarate P."/>
            <person name="Gangsoo J."/>
            <person name="Sialana F."/>
            <person name="Bilban M."/>
            <person name="Lubec G."/>
        </authorList>
    </citation>
    <scope>NUCLEOTIDE SEQUENCE</scope>
    <source>
        <tissue evidence="1">Skin</tissue>
    </source>
</reference>
<dbReference type="GO" id="GO:0030864">
    <property type="term" value="C:cortical actin cytoskeleton"/>
    <property type="evidence" value="ECO:0007669"/>
    <property type="project" value="TreeGrafter"/>
</dbReference>
<dbReference type="SUPFAM" id="SSF50978">
    <property type="entry name" value="WD40 repeat-like"/>
    <property type="match status" value="1"/>
</dbReference>
<dbReference type="InterPro" id="IPR015943">
    <property type="entry name" value="WD40/YVTN_repeat-like_dom_sf"/>
</dbReference>
<dbReference type="PANTHER" id="PTHR10241:SF29">
    <property type="entry name" value="LETHAL(2) GIANT LARVAE PROTEIN"/>
    <property type="match status" value="1"/>
</dbReference>
<proteinExistence type="predicted"/>
<sequence length="126" mass="14120">MLKFLKKHPPKEGEERERLKKDLFKFQKCIDHGFPSKPSAVAYDPKLKLLAIGTKTGALHIYGSPGFEVSAVHEGDVSVSSLVFIPDEGYIVSACSDNSLHSGKLITEMVLVYWKRESLMLQNRSK</sequence>
<protein>
    <recommendedName>
        <fullName evidence="2">Lethal giant larvae (Lgl)-like C-terminal domain-containing protein</fullName>
    </recommendedName>
</protein>
<dbReference type="GO" id="GO:0045159">
    <property type="term" value="F:myosin II binding"/>
    <property type="evidence" value="ECO:0007669"/>
    <property type="project" value="TreeGrafter"/>
</dbReference>
<dbReference type="GO" id="GO:0005886">
    <property type="term" value="C:plasma membrane"/>
    <property type="evidence" value="ECO:0007669"/>
    <property type="project" value="TreeGrafter"/>
</dbReference>
<evidence type="ECO:0008006" key="2">
    <source>
        <dbReference type="Google" id="ProtNLM"/>
    </source>
</evidence>
<dbReference type="GO" id="GO:0006893">
    <property type="term" value="P:Golgi to plasma membrane transport"/>
    <property type="evidence" value="ECO:0007669"/>
    <property type="project" value="TreeGrafter"/>
</dbReference>
<accession>A0A0B7B939</accession>
<evidence type="ECO:0000313" key="1">
    <source>
        <dbReference type="EMBL" id="CEK89412.1"/>
    </source>
</evidence>
<gene>
    <name evidence="1" type="primary">ORF170853</name>
</gene>
<dbReference type="InterPro" id="IPR036322">
    <property type="entry name" value="WD40_repeat_dom_sf"/>
</dbReference>
<dbReference type="GO" id="GO:0030866">
    <property type="term" value="P:cortical actin cytoskeleton organization"/>
    <property type="evidence" value="ECO:0007669"/>
    <property type="project" value="TreeGrafter"/>
</dbReference>
<dbReference type="EMBL" id="HACG01042547">
    <property type="protein sequence ID" value="CEK89412.1"/>
    <property type="molecule type" value="Transcribed_RNA"/>
</dbReference>
<dbReference type="GO" id="GO:0032878">
    <property type="term" value="P:regulation of establishment or maintenance of cell polarity"/>
    <property type="evidence" value="ECO:0007669"/>
    <property type="project" value="TreeGrafter"/>
</dbReference>
<dbReference type="GO" id="GO:0051294">
    <property type="term" value="P:establishment of spindle orientation"/>
    <property type="evidence" value="ECO:0007669"/>
    <property type="project" value="TreeGrafter"/>
</dbReference>
<name>A0A0B7B939_9EUPU</name>
<dbReference type="GO" id="GO:0008593">
    <property type="term" value="P:regulation of Notch signaling pathway"/>
    <property type="evidence" value="ECO:0007669"/>
    <property type="project" value="TreeGrafter"/>
</dbReference>
<organism evidence="1">
    <name type="scientific">Arion vulgaris</name>
    <dbReference type="NCBI Taxonomy" id="1028688"/>
    <lineage>
        <taxon>Eukaryota</taxon>
        <taxon>Metazoa</taxon>
        <taxon>Spiralia</taxon>
        <taxon>Lophotrochozoa</taxon>
        <taxon>Mollusca</taxon>
        <taxon>Gastropoda</taxon>
        <taxon>Heterobranchia</taxon>
        <taxon>Euthyneura</taxon>
        <taxon>Panpulmonata</taxon>
        <taxon>Eupulmonata</taxon>
        <taxon>Stylommatophora</taxon>
        <taxon>Helicina</taxon>
        <taxon>Arionoidea</taxon>
        <taxon>Arionidae</taxon>
        <taxon>Arion</taxon>
    </lineage>
</organism>